<proteinExistence type="predicted"/>
<protein>
    <submittedName>
        <fullName evidence="1">Uncharacterized protein</fullName>
    </submittedName>
</protein>
<evidence type="ECO:0000313" key="1">
    <source>
        <dbReference type="EMBL" id="TKJ39875.1"/>
    </source>
</evidence>
<dbReference type="SUPFAM" id="SSF52047">
    <property type="entry name" value="RNI-like"/>
    <property type="match status" value="1"/>
</dbReference>
<evidence type="ECO:0000313" key="2">
    <source>
        <dbReference type="Proteomes" id="UP000317778"/>
    </source>
</evidence>
<gene>
    <name evidence="1" type="ORF">CEE36_10105</name>
</gene>
<dbReference type="InterPro" id="IPR032675">
    <property type="entry name" value="LRR_dom_sf"/>
</dbReference>
<name>A0A532UY62_UNCT6</name>
<dbReference type="AlphaFoldDB" id="A0A532UY62"/>
<organism evidence="1 2">
    <name type="scientific">candidate division TA06 bacterium B3_TA06</name>
    <dbReference type="NCBI Taxonomy" id="2012487"/>
    <lineage>
        <taxon>Bacteria</taxon>
        <taxon>Bacteria division TA06</taxon>
    </lineage>
</organism>
<comment type="caution">
    <text evidence="1">The sequence shown here is derived from an EMBL/GenBank/DDBJ whole genome shotgun (WGS) entry which is preliminary data.</text>
</comment>
<sequence length="297" mass="35367">MRDVYLPDEVPRDVVEKLFVSARGEPYIKYRRALNMVYDVSTWKPGKDVVKFYAWRREYDTVVWISWDTGDSIGYEVRELFPQEQTESATLFLYPWHGEDTISYQVSSWSLRINGKQAGILFRPIESMSFLPEEKIELEYIDAPTQGIVTITIEDFEPPFTIRRLERFPDLEVIFMTLYFEDYAYEYYRRLTSDLIRYKERCWLSKWLYFRGLKQVTEIADLYLYIEGVRDAELWFLRNFNKLKGLWIESDSITDAGLKHLAKLSGLRTLDLYETEVSEEGVAELREALPECKITFR</sequence>
<dbReference type="EMBL" id="NJBO01000022">
    <property type="protein sequence ID" value="TKJ39875.1"/>
    <property type="molecule type" value="Genomic_DNA"/>
</dbReference>
<accession>A0A532UY62</accession>
<reference evidence="1 2" key="1">
    <citation type="submission" date="2017-06" db="EMBL/GenBank/DDBJ databases">
        <title>Novel microbial phyla capable of carbon fixation and sulfur reduction in deep-sea sediments.</title>
        <authorList>
            <person name="Huang J."/>
            <person name="Baker B."/>
            <person name="Wang Y."/>
        </authorList>
    </citation>
    <scope>NUCLEOTIDE SEQUENCE [LARGE SCALE GENOMIC DNA]</scope>
    <source>
        <strain evidence="1">B3_TA06</strain>
    </source>
</reference>
<dbReference type="Proteomes" id="UP000317778">
    <property type="component" value="Unassembled WGS sequence"/>
</dbReference>
<dbReference type="Gene3D" id="3.80.10.10">
    <property type="entry name" value="Ribonuclease Inhibitor"/>
    <property type="match status" value="1"/>
</dbReference>